<proteinExistence type="predicted"/>
<protein>
    <submittedName>
        <fullName evidence="1">Uncharacterized protein</fullName>
    </submittedName>
</protein>
<dbReference type="EMBL" id="CM047946">
    <property type="protein sequence ID" value="KAI9897804.1"/>
    <property type="molecule type" value="Genomic_DNA"/>
</dbReference>
<evidence type="ECO:0000313" key="2">
    <source>
        <dbReference type="Proteomes" id="UP001163324"/>
    </source>
</evidence>
<name>A0ACC0UW98_9HYPO</name>
<organism evidence="1 2">
    <name type="scientific">Trichothecium roseum</name>
    <dbReference type="NCBI Taxonomy" id="47278"/>
    <lineage>
        <taxon>Eukaryota</taxon>
        <taxon>Fungi</taxon>
        <taxon>Dikarya</taxon>
        <taxon>Ascomycota</taxon>
        <taxon>Pezizomycotina</taxon>
        <taxon>Sordariomycetes</taxon>
        <taxon>Hypocreomycetidae</taxon>
        <taxon>Hypocreales</taxon>
        <taxon>Hypocreales incertae sedis</taxon>
        <taxon>Trichothecium</taxon>
    </lineage>
</organism>
<gene>
    <name evidence="1" type="ORF">N3K66_007660</name>
</gene>
<sequence>MSAKNDALDAIGASCPNNGTFYVCDDKPKKFVGCCTQDPCKTDDGMCPDDRLYAASFDKYAYSLLEPQACDSDDPDVLWYTCAETKDFAFMGCCASRACEKGGCSDKDLRAAVLSDVPKDAAVFTGENVDDGGSSSGGLSKGAVGGIAAGAAVVIIAIVALALFCFFKRRRNNKANKVNAGGSYEPFAGQQLPNQPASPHTVMQDNKFSTYSPYSSSPSYAPPSVAASPYNSHMSVPQGQAPPYWQAAAGGQLSPPIPGTSSTPGHTPSPSQPTFRDSVHNAHAYAHGHQHPSHDVGGHHQQSWTAELPASERMSGVPNVSEVSYNGATGRESEISAASWRKSDQPLAPAELPGPERGADERR</sequence>
<accession>A0ACC0UW98</accession>
<comment type="caution">
    <text evidence="1">The sequence shown here is derived from an EMBL/GenBank/DDBJ whole genome shotgun (WGS) entry which is preliminary data.</text>
</comment>
<dbReference type="Proteomes" id="UP001163324">
    <property type="component" value="Chromosome 7"/>
</dbReference>
<reference evidence="1" key="1">
    <citation type="submission" date="2022-10" db="EMBL/GenBank/DDBJ databases">
        <title>Complete Genome of Trichothecium roseum strain YXFP-22015, a Plant Pathogen Isolated from Citrus.</title>
        <authorList>
            <person name="Wang Y."/>
            <person name="Zhu L."/>
        </authorList>
    </citation>
    <scope>NUCLEOTIDE SEQUENCE</scope>
    <source>
        <strain evidence="1">YXFP-22015</strain>
    </source>
</reference>
<keyword evidence="2" id="KW-1185">Reference proteome</keyword>
<evidence type="ECO:0000313" key="1">
    <source>
        <dbReference type="EMBL" id="KAI9897804.1"/>
    </source>
</evidence>